<evidence type="ECO:0000256" key="7">
    <source>
        <dbReference type="ARBA" id="ARBA00022840"/>
    </source>
</evidence>
<dbReference type="Pfam" id="PF07730">
    <property type="entry name" value="HisKA_3"/>
    <property type="match status" value="1"/>
</dbReference>
<dbReference type="PANTHER" id="PTHR24421">
    <property type="entry name" value="NITRATE/NITRITE SENSOR PROTEIN NARX-RELATED"/>
    <property type="match status" value="1"/>
</dbReference>
<dbReference type="RefSeq" id="WP_262841134.1">
    <property type="nucleotide sequence ID" value="NZ_JANZYP010000004.1"/>
</dbReference>
<dbReference type="InterPro" id="IPR050482">
    <property type="entry name" value="Sensor_HK_TwoCompSys"/>
</dbReference>
<dbReference type="Gene3D" id="1.20.5.1930">
    <property type="match status" value="1"/>
</dbReference>
<comment type="caution">
    <text evidence="12">The sequence shown here is derived from an EMBL/GenBank/DDBJ whole genome shotgun (WGS) entry which is preliminary data.</text>
</comment>
<proteinExistence type="predicted"/>
<dbReference type="EC" id="2.7.13.3" evidence="2"/>
<dbReference type="Gene3D" id="3.30.565.10">
    <property type="entry name" value="Histidine kinase-like ATPase, C-terminal domain"/>
    <property type="match status" value="1"/>
</dbReference>
<evidence type="ECO:0000313" key="13">
    <source>
        <dbReference type="Proteomes" id="UP001595891"/>
    </source>
</evidence>
<dbReference type="CDD" id="cd16917">
    <property type="entry name" value="HATPase_UhpB-NarQ-NarX-like"/>
    <property type="match status" value="1"/>
</dbReference>
<keyword evidence="9" id="KW-1133">Transmembrane helix</keyword>
<evidence type="ECO:0000256" key="4">
    <source>
        <dbReference type="ARBA" id="ARBA00022679"/>
    </source>
</evidence>
<keyword evidence="9" id="KW-0812">Transmembrane</keyword>
<keyword evidence="4" id="KW-0808">Transferase</keyword>
<keyword evidence="7" id="KW-0067">ATP-binding</keyword>
<evidence type="ECO:0000313" key="12">
    <source>
        <dbReference type="EMBL" id="MFC4585883.1"/>
    </source>
</evidence>
<sequence>MTSRAGAVLQGLARPLTSAVVTGTADPPFPRSPRLRPRTPAFLPFRSVDLVAAADVLLAWILYGTGLSYLLTEAEASRFAGDQPVLYVLAAAYSLPVALRDRWPLAAWRLSALSVLAGAALNPGGTLPYVVTEVTTYLLCAYSVSVRSGRDTTIGVWAVTVLGAWIIHPNSMFMASILVTIVVLFGYNVSARRRATTRLAEEERHGEEQRAARALLEERARIARELHDVVAHHMSVIAIQAEATPLQAAGDPGRLEEGLAGIRVLSLAALAEMRQVLGALRGDDGRRETAPQPGLAQVADLAGNARAGGLAVSVRVEGPLDAPAAAGLSAYRIVQESLSNAMRHAPGSSVTVEITRTATELRLRVANGPRPRAAALPAEGPATGGGQGIIGMRERAVLLGGTLDAAPGPDGGFTVTAALPLASPLPPMEER</sequence>
<dbReference type="InterPro" id="IPR011712">
    <property type="entry name" value="Sig_transdc_His_kin_sub3_dim/P"/>
</dbReference>
<name>A0ABV9EAR0_9ACTN</name>
<evidence type="ECO:0000256" key="3">
    <source>
        <dbReference type="ARBA" id="ARBA00022553"/>
    </source>
</evidence>
<gene>
    <name evidence="12" type="ORF">ACFO8L_07360</name>
</gene>
<dbReference type="EMBL" id="JBHSFN010000003">
    <property type="protein sequence ID" value="MFC4585883.1"/>
    <property type="molecule type" value="Genomic_DNA"/>
</dbReference>
<evidence type="ECO:0000256" key="5">
    <source>
        <dbReference type="ARBA" id="ARBA00022741"/>
    </source>
</evidence>
<evidence type="ECO:0000256" key="2">
    <source>
        <dbReference type="ARBA" id="ARBA00012438"/>
    </source>
</evidence>
<evidence type="ECO:0000256" key="9">
    <source>
        <dbReference type="SAM" id="Phobius"/>
    </source>
</evidence>
<dbReference type="SUPFAM" id="SSF55874">
    <property type="entry name" value="ATPase domain of HSP90 chaperone/DNA topoisomerase II/histidine kinase"/>
    <property type="match status" value="1"/>
</dbReference>
<feature type="transmembrane region" description="Helical" evidence="9">
    <location>
        <begin position="106"/>
        <end position="131"/>
    </location>
</feature>
<keyword evidence="13" id="KW-1185">Reference proteome</keyword>
<protein>
    <recommendedName>
        <fullName evidence="2">histidine kinase</fullName>
        <ecNumber evidence="2">2.7.13.3</ecNumber>
    </recommendedName>
</protein>
<keyword evidence="5" id="KW-0547">Nucleotide-binding</keyword>
<organism evidence="12 13">
    <name type="scientific">Sphaerisporangium corydalis</name>
    <dbReference type="NCBI Taxonomy" id="1441875"/>
    <lineage>
        <taxon>Bacteria</taxon>
        <taxon>Bacillati</taxon>
        <taxon>Actinomycetota</taxon>
        <taxon>Actinomycetes</taxon>
        <taxon>Streptosporangiales</taxon>
        <taxon>Streptosporangiaceae</taxon>
        <taxon>Sphaerisporangium</taxon>
    </lineage>
</organism>
<feature type="transmembrane region" description="Helical" evidence="9">
    <location>
        <begin position="50"/>
        <end position="72"/>
    </location>
</feature>
<evidence type="ECO:0000256" key="1">
    <source>
        <dbReference type="ARBA" id="ARBA00000085"/>
    </source>
</evidence>
<reference evidence="13" key="1">
    <citation type="journal article" date="2019" name="Int. J. Syst. Evol. Microbiol.">
        <title>The Global Catalogue of Microorganisms (GCM) 10K type strain sequencing project: providing services to taxonomists for standard genome sequencing and annotation.</title>
        <authorList>
            <consortium name="The Broad Institute Genomics Platform"/>
            <consortium name="The Broad Institute Genome Sequencing Center for Infectious Disease"/>
            <person name="Wu L."/>
            <person name="Ma J."/>
        </authorList>
    </citation>
    <scope>NUCLEOTIDE SEQUENCE [LARGE SCALE GENOMIC DNA]</scope>
    <source>
        <strain evidence="13">CCUG 49560</strain>
    </source>
</reference>
<dbReference type="Pfam" id="PF02518">
    <property type="entry name" value="HATPase_c"/>
    <property type="match status" value="1"/>
</dbReference>
<dbReference type="InterPro" id="IPR003594">
    <property type="entry name" value="HATPase_dom"/>
</dbReference>
<keyword evidence="6 12" id="KW-0418">Kinase</keyword>
<dbReference type="PANTHER" id="PTHR24421:SF10">
    <property type="entry name" value="NITRATE_NITRITE SENSOR PROTEIN NARQ"/>
    <property type="match status" value="1"/>
</dbReference>
<dbReference type="Proteomes" id="UP001595891">
    <property type="component" value="Unassembled WGS sequence"/>
</dbReference>
<feature type="domain" description="Signal transduction histidine kinase subgroup 3 dimerisation and phosphoacceptor" evidence="11">
    <location>
        <begin position="218"/>
        <end position="283"/>
    </location>
</feature>
<feature type="transmembrane region" description="Helical" evidence="9">
    <location>
        <begin position="173"/>
        <end position="190"/>
    </location>
</feature>
<keyword evidence="3" id="KW-0597">Phosphoprotein</keyword>
<keyword evidence="8" id="KW-0902">Two-component regulatory system</keyword>
<feature type="domain" description="Histidine kinase/HSP90-like ATPase" evidence="10">
    <location>
        <begin position="330"/>
        <end position="422"/>
    </location>
</feature>
<evidence type="ECO:0000259" key="10">
    <source>
        <dbReference type="Pfam" id="PF02518"/>
    </source>
</evidence>
<keyword evidence="9" id="KW-0472">Membrane</keyword>
<dbReference type="GO" id="GO:0016301">
    <property type="term" value="F:kinase activity"/>
    <property type="evidence" value="ECO:0007669"/>
    <property type="project" value="UniProtKB-KW"/>
</dbReference>
<evidence type="ECO:0000256" key="8">
    <source>
        <dbReference type="ARBA" id="ARBA00023012"/>
    </source>
</evidence>
<evidence type="ECO:0000259" key="11">
    <source>
        <dbReference type="Pfam" id="PF07730"/>
    </source>
</evidence>
<accession>A0ABV9EAR0</accession>
<dbReference type="InterPro" id="IPR036890">
    <property type="entry name" value="HATPase_C_sf"/>
</dbReference>
<evidence type="ECO:0000256" key="6">
    <source>
        <dbReference type="ARBA" id="ARBA00022777"/>
    </source>
</evidence>
<comment type="catalytic activity">
    <reaction evidence="1">
        <text>ATP + protein L-histidine = ADP + protein N-phospho-L-histidine.</text>
        <dbReference type="EC" id="2.7.13.3"/>
    </reaction>
</comment>